<feature type="chain" id="PRO_5046093753" evidence="1">
    <location>
        <begin position="18"/>
        <end position="269"/>
    </location>
</feature>
<feature type="domain" description="NIPSNAP" evidence="2">
    <location>
        <begin position="164"/>
        <end position="267"/>
    </location>
</feature>
<proteinExistence type="predicted"/>
<dbReference type="Proteomes" id="UP001065174">
    <property type="component" value="Chromosome"/>
</dbReference>
<dbReference type="PROSITE" id="PS51257">
    <property type="entry name" value="PROKAR_LIPOPROTEIN"/>
    <property type="match status" value="1"/>
</dbReference>
<evidence type="ECO:0000259" key="2">
    <source>
        <dbReference type="Pfam" id="PF07978"/>
    </source>
</evidence>
<gene>
    <name evidence="3" type="ORF">N6H18_08825</name>
</gene>
<keyword evidence="4" id="KW-1185">Reference proteome</keyword>
<name>A0ABY6CVK9_9BACT</name>
<sequence>MKSFFSLLLCTIYFVMGSCSSLSTHNIEQNSASFDREYYQLKTYILESEEQLQTTENYLKEAFLPSLKSFGISNVGVFKPYEIKEDSMLQVFVLIPFETLDQYANLNVELNKIESYHNDGENYLRATYDQAPYQRIESILLQAFEDMPVMSAPGFDNPRSNRVYELRSYESPTEAYFENKMEMFNAGGEIKLFEELGFNAVFYGEVISGPRMPNMMYMTTFANMDARDAHWKTFTDAPAWKEMSSLPQYQNNVSHMELTLLYPTDYSDY</sequence>
<reference evidence="3" key="1">
    <citation type="submission" date="2022-09" db="EMBL/GenBank/DDBJ databases">
        <title>Comparative genomics and taxonomic characterization of three novel marine species of genus Reichenbachiella exhibiting antioxidant and polysaccharide degradation activities.</title>
        <authorList>
            <person name="Muhammad N."/>
            <person name="Lee Y.-J."/>
            <person name="Ko J."/>
            <person name="Kim S.-G."/>
        </authorList>
    </citation>
    <scope>NUCLEOTIDE SEQUENCE</scope>
    <source>
        <strain evidence="3">BKB1-1</strain>
    </source>
</reference>
<evidence type="ECO:0000256" key="1">
    <source>
        <dbReference type="SAM" id="SignalP"/>
    </source>
</evidence>
<organism evidence="3 4">
    <name type="scientific">Reichenbachiella agarivorans</name>
    <dbReference type="NCBI Taxonomy" id="2979464"/>
    <lineage>
        <taxon>Bacteria</taxon>
        <taxon>Pseudomonadati</taxon>
        <taxon>Bacteroidota</taxon>
        <taxon>Cytophagia</taxon>
        <taxon>Cytophagales</taxon>
        <taxon>Reichenbachiellaceae</taxon>
        <taxon>Reichenbachiella</taxon>
    </lineage>
</organism>
<accession>A0ABY6CVK9</accession>
<dbReference type="RefSeq" id="WP_262311471.1">
    <property type="nucleotide sequence ID" value="NZ_CP106679.1"/>
</dbReference>
<feature type="signal peptide" evidence="1">
    <location>
        <begin position="1"/>
        <end position="17"/>
    </location>
</feature>
<dbReference type="SUPFAM" id="SSF54909">
    <property type="entry name" value="Dimeric alpha+beta barrel"/>
    <property type="match status" value="1"/>
</dbReference>
<dbReference type="InterPro" id="IPR011008">
    <property type="entry name" value="Dimeric_a/b-barrel"/>
</dbReference>
<protein>
    <submittedName>
        <fullName evidence="3">NIPSNAP family protein</fullName>
    </submittedName>
</protein>
<dbReference type="InterPro" id="IPR012577">
    <property type="entry name" value="NIPSNAP"/>
</dbReference>
<dbReference type="Pfam" id="PF07978">
    <property type="entry name" value="NIPSNAP"/>
    <property type="match status" value="1"/>
</dbReference>
<dbReference type="EMBL" id="CP106679">
    <property type="protein sequence ID" value="UXP34045.1"/>
    <property type="molecule type" value="Genomic_DNA"/>
</dbReference>
<evidence type="ECO:0000313" key="3">
    <source>
        <dbReference type="EMBL" id="UXP34045.1"/>
    </source>
</evidence>
<evidence type="ECO:0000313" key="4">
    <source>
        <dbReference type="Proteomes" id="UP001065174"/>
    </source>
</evidence>
<keyword evidence="1" id="KW-0732">Signal</keyword>
<dbReference type="Gene3D" id="3.30.70.100">
    <property type="match status" value="2"/>
</dbReference>